<evidence type="ECO:0000256" key="1">
    <source>
        <dbReference type="SAM" id="Phobius"/>
    </source>
</evidence>
<comment type="caution">
    <text evidence="2">The sequence shown here is derived from an EMBL/GenBank/DDBJ whole genome shotgun (WGS) entry which is preliminary data.</text>
</comment>
<keyword evidence="1" id="KW-1133">Transmembrane helix</keyword>
<reference evidence="2 3" key="1">
    <citation type="submission" date="2011-08" db="EMBL/GenBank/DDBJ databases">
        <title>The Genome Sequence of Selenomonas infelix ATCC 43532.</title>
        <authorList>
            <consortium name="The Broad Institute Genome Sequencing Platform"/>
            <person name="Earl A."/>
            <person name="Ward D."/>
            <person name="Feldgarden M."/>
            <person name="Gevers D."/>
            <person name="Izard J."/>
            <person name="Blanton J.M."/>
            <person name="Baranova O.V."/>
            <person name="Dewhirst F.E."/>
            <person name="Young S.K."/>
            <person name="Zeng Q."/>
            <person name="Gargeya S."/>
            <person name="Fitzgerald M."/>
            <person name="Haas B."/>
            <person name="Abouelleil A."/>
            <person name="Alvarado L."/>
            <person name="Arachchi H.M."/>
            <person name="Berlin A."/>
            <person name="Brown A."/>
            <person name="Chapman S.B."/>
            <person name="Chen Z."/>
            <person name="Dunbar C."/>
            <person name="Freedman E."/>
            <person name="Gearin G."/>
            <person name="Gellesch M."/>
            <person name="Goldberg J."/>
            <person name="Griggs A."/>
            <person name="Gujja S."/>
            <person name="Heiman D."/>
            <person name="Howarth C."/>
            <person name="Larson L."/>
            <person name="Lui A."/>
            <person name="MacDonald P.J.P."/>
            <person name="Montmayeur A."/>
            <person name="Murphy C."/>
            <person name="Neiman D."/>
            <person name="Pearson M."/>
            <person name="Priest M."/>
            <person name="Roberts A."/>
            <person name="Saif S."/>
            <person name="Shea T."/>
            <person name="Shenoy N."/>
            <person name="Sisk P."/>
            <person name="Stolte C."/>
            <person name="Sykes S."/>
            <person name="Wortman J."/>
            <person name="Nusbaum C."/>
            <person name="Birren B."/>
        </authorList>
    </citation>
    <scope>NUCLEOTIDE SEQUENCE [LARGE SCALE GENOMIC DNA]</scope>
    <source>
        <strain evidence="2 3">ATCC 43532</strain>
    </source>
</reference>
<keyword evidence="1" id="KW-0472">Membrane</keyword>
<evidence type="ECO:0000313" key="3">
    <source>
        <dbReference type="Proteomes" id="UP000004129"/>
    </source>
</evidence>
<accession>G5GNG3</accession>
<gene>
    <name evidence="2" type="ORF">HMPREF9334_00917</name>
</gene>
<dbReference type="Pfam" id="PF04307">
    <property type="entry name" value="YdjM"/>
    <property type="match status" value="1"/>
</dbReference>
<dbReference type="RefSeq" id="WP_006692367.1">
    <property type="nucleotide sequence ID" value="NZ_JH376798.1"/>
</dbReference>
<dbReference type="STRING" id="679201.HMPREF9334_00917"/>
<proteinExistence type="predicted"/>
<dbReference type="OrthoDB" id="5402132at2"/>
<dbReference type="eggNOG" id="ENOG50332N1">
    <property type="taxonomic scope" value="Bacteria"/>
</dbReference>
<name>G5GNG3_9FIRM</name>
<keyword evidence="3" id="KW-1185">Reference proteome</keyword>
<dbReference type="HOGENOM" id="CLU_1739251_0_0_9"/>
<organism evidence="2 3">
    <name type="scientific">Selenomonas infelix ATCC 43532</name>
    <dbReference type="NCBI Taxonomy" id="679201"/>
    <lineage>
        <taxon>Bacteria</taxon>
        <taxon>Bacillati</taxon>
        <taxon>Bacillota</taxon>
        <taxon>Negativicutes</taxon>
        <taxon>Selenomonadales</taxon>
        <taxon>Selenomonadaceae</taxon>
        <taxon>Selenomonas</taxon>
    </lineage>
</organism>
<protein>
    <recommendedName>
        <fullName evidence="4">Membrane-bound metal-dependent hydrolase</fullName>
    </recommendedName>
</protein>
<evidence type="ECO:0008006" key="4">
    <source>
        <dbReference type="Google" id="ProtNLM"/>
    </source>
</evidence>
<sequence>MKWVSHTSLTATIAYAITADPLLTAAATLGAVLPDKAEGTPQSVGWRSWRSRHRGWSHWPMLYLALIGGLMEARTAFFYDAVFFSILTWIFIGALCHIAEDAVCGKVPLLYPTQKIGIRLFTVGSLREYLFVIVCIVIVYTGRYVLRM</sequence>
<dbReference type="PATRIC" id="fig|679201.3.peg.925"/>
<dbReference type="EMBL" id="ACZM01000007">
    <property type="protein sequence ID" value="EHG21500.1"/>
    <property type="molecule type" value="Genomic_DNA"/>
</dbReference>
<dbReference type="Proteomes" id="UP000004129">
    <property type="component" value="Unassembled WGS sequence"/>
</dbReference>
<feature type="transmembrane region" description="Helical" evidence="1">
    <location>
        <begin position="77"/>
        <end position="100"/>
    </location>
</feature>
<dbReference type="AlphaFoldDB" id="G5GNG3"/>
<feature type="transmembrane region" description="Helical" evidence="1">
    <location>
        <begin position="129"/>
        <end position="146"/>
    </location>
</feature>
<dbReference type="InterPro" id="IPR007404">
    <property type="entry name" value="YdjM-like"/>
</dbReference>
<keyword evidence="1" id="KW-0812">Transmembrane</keyword>
<evidence type="ECO:0000313" key="2">
    <source>
        <dbReference type="EMBL" id="EHG21500.1"/>
    </source>
</evidence>